<evidence type="ECO:0000313" key="3">
    <source>
        <dbReference type="EMBL" id="MFC3716494.1"/>
    </source>
</evidence>
<dbReference type="EMBL" id="JBHRYA010000007">
    <property type="protein sequence ID" value="MFC3716494.1"/>
    <property type="molecule type" value="Genomic_DNA"/>
</dbReference>
<feature type="domain" description="Response regulatory" evidence="2">
    <location>
        <begin position="1"/>
        <end position="112"/>
    </location>
</feature>
<dbReference type="Pfam" id="PF00072">
    <property type="entry name" value="Response_reg"/>
    <property type="match status" value="1"/>
</dbReference>
<reference evidence="4" key="1">
    <citation type="journal article" date="2019" name="Int. J. Syst. Evol. Microbiol.">
        <title>The Global Catalogue of Microorganisms (GCM) 10K type strain sequencing project: providing services to taxonomists for standard genome sequencing and annotation.</title>
        <authorList>
            <consortium name="The Broad Institute Genomics Platform"/>
            <consortium name="The Broad Institute Genome Sequencing Center for Infectious Disease"/>
            <person name="Wu L."/>
            <person name="Ma J."/>
        </authorList>
    </citation>
    <scope>NUCLEOTIDE SEQUENCE [LARGE SCALE GENOMIC DNA]</scope>
    <source>
        <strain evidence="4">KCTC 42441</strain>
    </source>
</reference>
<organism evidence="3 4">
    <name type="scientific">Luteimonas soli</name>
    <dbReference type="NCBI Taxonomy" id="1648966"/>
    <lineage>
        <taxon>Bacteria</taxon>
        <taxon>Pseudomonadati</taxon>
        <taxon>Pseudomonadota</taxon>
        <taxon>Gammaproteobacteria</taxon>
        <taxon>Lysobacterales</taxon>
        <taxon>Lysobacteraceae</taxon>
        <taxon>Luteimonas</taxon>
    </lineage>
</organism>
<evidence type="ECO:0000256" key="1">
    <source>
        <dbReference type="PROSITE-ProRule" id="PRU00169"/>
    </source>
</evidence>
<evidence type="ECO:0000313" key="4">
    <source>
        <dbReference type="Proteomes" id="UP001595705"/>
    </source>
</evidence>
<proteinExistence type="predicted"/>
<dbReference type="SUPFAM" id="SSF52172">
    <property type="entry name" value="CheY-like"/>
    <property type="match status" value="1"/>
</dbReference>
<feature type="modified residue" description="4-aspartylphosphate" evidence="1">
    <location>
        <position position="51"/>
    </location>
</feature>
<dbReference type="RefSeq" id="WP_386743691.1">
    <property type="nucleotide sequence ID" value="NZ_JBHRYA010000007.1"/>
</dbReference>
<keyword evidence="1" id="KW-0597">Phosphoprotein</keyword>
<name>A0ABV7XKC3_9GAMM</name>
<protein>
    <submittedName>
        <fullName evidence="3">Response regulator</fullName>
    </submittedName>
</protein>
<keyword evidence="4" id="KW-1185">Reference proteome</keyword>
<dbReference type="PROSITE" id="PS50110">
    <property type="entry name" value="RESPONSE_REGULATORY"/>
    <property type="match status" value="1"/>
</dbReference>
<dbReference type="InterPro" id="IPR011006">
    <property type="entry name" value="CheY-like_superfamily"/>
</dbReference>
<dbReference type="Proteomes" id="UP001595705">
    <property type="component" value="Unassembled WGS sequence"/>
</dbReference>
<dbReference type="InterPro" id="IPR001789">
    <property type="entry name" value="Sig_transdc_resp-reg_receiver"/>
</dbReference>
<dbReference type="SMART" id="SM00448">
    <property type="entry name" value="REC"/>
    <property type="match status" value="1"/>
</dbReference>
<accession>A0ABV7XKC3</accession>
<dbReference type="CDD" id="cd00156">
    <property type="entry name" value="REC"/>
    <property type="match status" value="1"/>
</dbReference>
<sequence length="113" mass="11853">MLLVDDCADDAELTRIELHGAGLDVDCLWVASEAALHAALDGPAPQLVLSDLNMPGFDGPRALAIVRERAPGAKFVLLTGAIAEDATLPEADGVLLKHELHELPGLVRELLGA</sequence>
<dbReference type="Gene3D" id="3.40.50.2300">
    <property type="match status" value="1"/>
</dbReference>
<evidence type="ECO:0000259" key="2">
    <source>
        <dbReference type="PROSITE" id="PS50110"/>
    </source>
</evidence>
<comment type="caution">
    <text evidence="3">The sequence shown here is derived from an EMBL/GenBank/DDBJ whole genome shotgun (WGS) entry which is preliminary data.</text>
</comment>
<gene>
    <name evidence="3" type="ORF">ACFONC_10045</name>
</gene>